<sequence length="109" mass="11733">MSSVVLEPRDGSPLLAGVALVWALALQVAACVLASRYWPWAAKESMRFAVAAALGFAVGIVGLSLGAQVIVLHWAGAVACAVVALAGQYGLRWFWLRRAHARWVRDFWG</sequence>
<dbReference type="EMBL" id="CP066802">
    <property type="protein sequence ID" value="QQM67940.1"/>
    <property type="molecule type" value="Genomic_DNA"/>
</dbReference>
<evidence type="ECO:0000256" key="1">
    <source>
        <dbReference type="SAM" id="Phobius"/>
    </source>
</evidence>
<protein>
    <submittedName>
        <fullName evidence="2">Uncharacterized protein</fullName>
    </submittedName>
</protein>
<keyword evidence="1" id="KW-0812">Transmembrane</keyword>
<reference evidence="2 3" key="1">
    <citation type="submission" date="2020-12" db="EMBL/GenBank/DDBJ databases">
        <authorList>
            <person name="Zhou J."/>
        </authorList>
    </citation>
    <scope>NUCLEOTIDE SEQUENCE [LARGE SCALE GENOMIC DNA]</scope>
    <source>
        <strain evidence="2 3">CCUG 61299</strain>
    </source>
</reference>
<keyword evidence="1" id="KW-1133">Transmembrane helix</keyword>
<proteinExistence type="predicted"/>
<feature type="transmembrane region" description="Helical" evidence="1">
    <location>
        <begin position="71"/>
        <end position="95"/>
    </location>
</feature>
<accession>A0A7T7MAI7</accession>
<name>A0A7T7MAI7_9ACTO</name>
<feature type="transmembrane region" description="Helical" evidence="1">
    <location>
        <begin position="12"/>
        <end position="34"/>
    </location>
</feature>
<keyword evidence="1" id="KW-0472">Membrane</keyword>
<dbReference type="KEGG" id="awe:JG540_03500"/>
<dbReference type="RefSeq" id="WP_200277290.1">
    <property type="nucleotide sequence ID" value="NZ_CP066802.1"/>
</dbReference>
<evidence type="ECO:0000313" key="3">
    <source>
        <dbReference type="Proteomes" id="UP000595895"/>
    </source>
</evidence>
<evidence type="ECO:0000313" key="2">
    <source>
        <dbReference type="EMBL" id="QQM67940.1"/>
    </source>
</evidence>
<keyword evidence="3" id="KW-1185">Reference proteome</keyword>
<organism evidence="2 3">
    <name type="scientific">Actinomyces weissii</name>
    <dbReference type="NCBI Taxonomy" id="675090"/>
    <lineage>
        <taxon>Bacteria</taxon>
        <taxon>Bacillati</taxon>
        <taxon>Actinomycetota</taxon>
        <taxon>Actinomycetes</taxon>
        <taxon>Actinomycetales</taxon>
        <taxon>Actinomycetaceae</taxon>
        <taxon>Actinomyces</taxon>
    </lineage>
</organism>
<dbReference type="AlphaFoldDB" id="A0A7T7MAI7"/>
<gene>
    <name evidence="2" type="ORF">JG540_03500</name>
</gene>
<feature type="transmembrane region" description="Helical" evidence="1">
    <location>
        <begin position="46"/>
        <end position="65"/>
    </location>
</feature>
<dbReference type="Proteomes" id="UP000595895">
    <property type="component" value="Chromosome"/>
</dbReference>